<comment type="caution">
    <text evidence="2">The sequence shown here is derived from an EMBL/GenBank/DDBJ whole genome shotgun (WGS) entry which is preliminary data.</text>
</comment>
<dbReference type="AlphaFoldDB" id="A0A0F9K704"/>
<evidence type="ECO:0000259" key="1">
    <source>
        <dbReference type="Pfam" id="PF09152"/>
    </source>
</evidence>
<name>A0A0F9K704_9ZZZZ</name>
<gene>
    <name evidence="2" type="ORF">LCGC14_1738750</name>
</gene>
<protein>
    <recommendedName>
        <fullName evidence="1">DUF1937 domain-containing protein</fullName>
    </recommendedName>
</protein>
<accession>A0A0F9K704</accession>
<reference evidence="2" key="1">
    <citation type="journal article" date="2015" name="Nature">
        <title>Complex archaea that bridge the gap between prokaryotes and eukaryotes.</title>
        <authorList>
            <person name="Spang A."/>
            <person name="Saw J.H."/>
            <person name="Jorgensen S.L."/>
            <person name="Zaremba-Niedzwiedzka K."/>
            <person name="Martijn J."/>
            <person name="Lind A.E."/>
            <person name="van Eijk R."/>
            <person name="Schleper C."/>
            <person name="Guy L."/>
            <person name="Ettema T.J."/>
        </authorList>
    </citation>
    <scope>NUCLEOTIDE SEQUENCE</scope>
</reference>
<evidence type="ECO:0000313" key="2">
    <source>
        <dbReference type="EMBL" id="KKM06958.1"/>
    </source>
</evidence>
<proteinExistence type="predicted"/>
<dbReference type="Gene3D" id="3.40.50.10400">
    <property type="entry name" value="Hypothetical protein PA1492"/>
    <property type="match status" value="1"/>
</dbReference>
<dbReference type="SUPFAM" id="SSF52309">
    <property type="entry name" value="N-(deoxy)ribosyltransferase-like"/>
    <property type="match status" value="1"/>
</dbReference>
<feature type="domain" description="DUF1937" evidence="1">
    <location>
        <begin position="14"/>
        <end position="114"/>
    </location>
</feature>
<organism evidence="2">
    <name type="scientific">marine sediment metagenome</name>
    <dbReference type="NCBI Taxonomy" id="412755"/>
    <lineage>
        <taxon>unclassified sequences</taxon>
        <taxon>metagenomes</taxon>
        <taxon>ecological metagenomes</taxon>
    </lineage>
</organism>
<sequence>MQTKMSLESSKKLYYLAHPYTPDENMTEMRNVVECINIANDLLDKGFHIYAPIIMTHWLHNKKNREYDFWVNEDRIIMERCNGIILSGKWDKSEGCVKEKEFFEEQYKEVLYYDEIINQV</sequence>
<dbReference type="InterPro" id="IPR015235">
    <property type="entry name" value="DUF1937"/>
</dbReference>
<dbReference type="EMBL" id="LAZR01015878">
    <property type="protein sequence ID" value="KKM06958.1"/>
    <property type="molecule type" value="Genomic_DNA"/>
</dbReference>
<dbReference type="Pfam" id="PF09152">
    <property type="entry name" value="DUF1937"/>
    <property type="match status" value="1"/>
</dbReference>